<accession>A0A3N1VF75</accession>
<dbReference type="Proteomes" id="UP000276223">
    <property type="component" value="Unassembled WGS sequence"/>
</dbReference>
<keyword evidence="2" id="KW-1133">Transmembrane helix</keyword>
<evidence type="ECO:0000256" key="1">
    <source>
        <dbReference type="SAM" id="MobiDB-lite"/>
    </source>
</evidence>
<feature type="transmembrane region" description="Helical" evidence="2">
    <location>
        <begin position="12"/>
        <end position="30"/>
    </location>
</feature>
<dbReference type="EMBL" id="RJVA01000010">
    <property type="protein sequence ID" value="ROR01535.1"/>
    <property type="molecule type" value="Genomic_DNA"/>
</dbReference>
<keyword evidence="2" id="KW-0812">Transmembrane</keyword>
<evidence type="ECO:0000313" key="4">
    <source>
        <dbReference type="EMBL" id="ROR01535.1"/>
    </source>
</evidence>
<evidence type="ECO:0000313" key="5">
    <source>
        <dbReference type="Proteomes" id="UP000276223"/>
    </source>
</evidence>
<dbReference type="Pfam" id="PF10816">
    <property type="entry name" value="DUF2760"/>
    <property type="match status" value="1"/>
</dbReference>
<proteinExistence type="predicted"/>
<evidence type="ECO:0000259" key="3">
    <source>
        <dbReference type="Pfam" id="PF10816"/>
    </source>
</evidence>
<keyword evidence="2" id="KW-0472">Membrane</keyword>
<protein>
    <submittedName>
        <fullName evidence="4">Uncharacterized protein DUF2760</fullName>
    </submittedName>
</protein>
<evidence type="ECO:0000256" key="2">
    <source>
        <dbReference type="SAM" id="Phobius"/>
    </source>
</evidence>
<organism evidence="4 5">
    <name type="scientific">Desulfosoma caldarium</name>
    <dbReference type="NCBI Taxonomy" id="610254"/>
    <lineage>
        <taxon>Bacteria</taxon>
        <taxon>Pseudomonadati</taxon>
        <taxon>Thermodesulfobacteriota</taxon>
        <taxon>Syntrophobacteria</taxon>
        <taxon>Syntrophobacterales</taxon>
        <taxon>Syntrophobacteraceae</taxon>
        <taxon>Desulfosoma</taxon>
    </lineage>
</organism>
<reference evidence="4 5" key="1">
    <citation type="submission" date="2018-11" db="EMBL/GenBank/DDBJ databases">
        <title>Genomic Encyclopedia of Type Strains, Phase IV (KMG-IV): sequencing the most valuable type-strain genomes for metagenomic binning, comparative biology and taxonomic classification.</title>
        <authorList>
            <person name="Goeker M."/>
        </authorList>
    </citation>
    <scope>NUCLEOTIDE SEQUENCE [LARGE SCALE GENOMIC DNA]</scope>
    <source>
        <strain evidence="4 5">DSM 22027</strain>
    </source>
</reference>
<dbReference type="AlphaFoldDB" id="A0A3N1VF75"/>
<dbReference type="RefSeq" id="WP_170161558.1">
    <property type="nucleotide sequence ID" value="NZ_RJVA01000010.1"/>
</dbReference>
<name>A0A3N1VF75_9BACT</name>
<gene>
    <name evidence="4" type="ORF">EDC27_0712</name>
</gene>
<feature type="domain" description="DUF2760" evidence="3">
    <location>
        <begin position="141"/>
        <end position="261"/>
    </location>
</feature>
<feature type="region of interest" description="Disordered" evidence="1">
    <location>
        <begin position="115"/>
        <end position="134"/>
    </location>
</feature>
<keyword evidence="5" id="KW-1185">Reference proteome</keyword>
<sequence>MQLKSRFTLQTFIASVLFQGVVLATFFWIVQQGLQSFLTCLQPFGGSQGAVVPPDLAAALSRLENLIQQTRQYAPWVIFGLGGVGTLFLWIVVQAMGRRAVNQALAKTVTPAVSTPAASSRREPGDSEVLPTDMDPKTVGAVQMLSVLQRQGRFIDFLQEDLSRYDDAQIGAAVRSIHESCKSALADCVQLEAVMVQEEGAVVTVPSGFDPAAIRLTGQVSGDPPFRGVLRHRGWRVRSVQLPKLTAQLGKERIVAPAEVEITEAE</sequence>
<comment type="caution">
    <text evidence="4">The sequence shown here is derived from an EMBL/GenBank/DDBJ whole genome shotgun (WGS) entry which is preliminary data.</text>
</comment>
<dbReference type="InterPro" id="IPR021212">
    <property type="entry name" value="DUF2760"/>
</dbReference>
<feature type="transmembrane region" description="Helical" evidence="2">
    <location>
        <begin position="73"/>
        <end position="93"/>
    </location>
</feature>